<dbReference type="PROSITE" id="PS00759">
    <property type="entry name" value="ARGE_DAPE_CPG2_2"/>
    <property type="match status" value="1"/>
</dbReference>
<keyword evidence="11" id="KW-1185">Reference proteome</keyword>
<evidence type="ECO:0000313" key="10">
    <source>
        <dbReference type="EMBL" id="KAJ7306860.1"/>
    </source>
</evidence>
<evidence type="ECO:0000256" key="2">
    <source>
        <dbReference type="ARBA" id="ARBA00022670"/>
    </source>
</evidence>
<dbReference type="SUPFAM" id="SSF55031">
    <property type="entry name" value="Bacterial exopeptidase dimerisation domain"/>
    <property type="match status" value="1"/>
</dbReference>
<comment type="caution">
    <text evidence="10">The sequence shown here is derived from an EMBL/GenBank/DDBJ whole genome shotgun (WGS) entry which is preliminary data.</text>
</comment>
<evidence type="ECO:0000256" key="6">
    <source>
        <dbReference type="PIRSR" id="PIRSR037217-1"/>
    </source>
</evidence>
<feature type="binding site" evidence="7">
    <location>
        <position position="210"/>
    </location>
    <ligand>
        <name>Zn(2+)</name>
        <dbReference type="ChEBI" id="CHEBI:29105"/>
        <label>2</label>
    </ligand>
</feature>
<dbReference type="Pfam" id="PF07687">
    <property type="entry name" value="M20_dimer"/>
    <property type="match status" value="1"/>
</dbReference>
<feature type="binding site" evidence="7">
    <location>
        <position position="210"/>
    </location>
    <ligand>
        <name>Zn(2+)</name>
        <dbReference type="ChEBI" id="CHEBI:29105"/>
        <label>1</label>
    </ligand>
</feature>
<dbReference type="Pfam" id="PF01546">
    <property type="entry name" value="Peptidase_M20"/>
    <property type="match status" value="1"/>
</dbReference>
<organism evidence="10 11">
    <name type="scientific">Mycena albidolilacea</name>
    <dbReference type="NCBI Taxonomy" id="1033008"/>
    <lineage>
        <taxon>Eukaryota</taxon>
        <taxon>Fungi</taxon>
        <taxon>Dikarya</taxon>
        <taxon>Basidiomycota</taxon>
        <taxon>Agaricomycotina</taxon>
        <taxon>Agaricomycetes</taxon>
        <taxon>Agaricomycetidae</taxon>
        <taxon>Agaricales</taxon>
        <taxon>Marasmiineae</taxon>
        <taxon>Mycenaceae</taxon>
        <taxon>Mycena</taxon>
    </lineage>
</organism>
<dbReference type="EMBL" id="JARIHO010000091">
    <property type="protein sequence ID" value="KAJ7306860.1"/>
    <property type="molecule type" value="Genomic_DNA"/>
</dbReference>
<dbReference type="PIRSF" id="PIRSF037217">
    <property type="entry name" value="Carboxypeptidase_S"/>
    <property type="match status" value="1"/>
</dbReference>
<accession>A0AAD6Z4L5</accession>
<evidence type="ECO:0000256" key="3">
    <source>
        <dbReference type="ARBA" id="ARBA00022723"/>
    </source>
</evidence>
<comment type="similarity">
    <text evidence="1">Belongs to the peptidase M20A family.</text>
</comment>
<protein>
    <submittedName>
        <fullName evidence="10">Carboxypeptidase S</fullName>
    </submittedName>
</protein>
<evidence type="ECO:0000256" key="4">
    <source>
        <dbReference type="ARBA" id="ARBA00022801"/>
    </source>
</evidence>
<keyword evidence="3 7" id="KW-0479">Metal-binding</keyword>
<feature type="domain" description="Peptidase M20 dimerisation" evidence="9">
    <location>
        <begin position="291"/>
        <end position="443"/>
    </location>
</feature>
<dbReference type="GO" id="GO:0000328">
    <property type="term" value="C:fungal-type vacuole lumen"/>
    <property type="evidence" value="ECO:0007669"/>
    <property type="project" value="TreeGrafter"/>
</dbReference>
<name>A0AAD6Z4L5_9AGAR</name>
<dbReference type="Gene3D" id="3.30.70.360">
    <property type="match status" value="1"/>
</dbReference>
<keyword evidence="4" id="KW-0378">Hydrolase</keyword>
<keyword evidence="8" id="KW-0812">Transmembrane</keyword>
<dbReference type="Proteomes" id="UP001218218">
    <property type="component" value="Unassembled WGS sequence"/>
</dbReference>
<reference evidence="10" key="1">
    <citation type="submission" date="2023-03" db="EMBL/GenBank/DDBJ databases">
        <title>Massive genome expansion in bonnet fungi (Mycena s.s.) driven by repeated elements and novel gene families across ecological guilds.</title>
        <authorList>
            <consortium name="Lawrence Berkeley National Laboratory"/>
            <person name="Harder C.B."/>
            <person name="Miyauchi S."/>
            <person name="Viragh M."/>
            <person name="Kuo A."/>
            <person name="Thoen E."/>
            <person name="Andreopoulos B."/>
            <person name="Lu D."/>
            <person name="Skrede I."/>
            <person name="Drula E."/>
            <person name="Henrissat B."/>
            <person name="Morin E."/>
            <person name="Kohler A."/>
            <person name="Barry K."/>
            <person name="LaButti K."/>
            <person name="Morin E."/>
            <person name="Salamov A."/>
            <person name="Lipzen A."/>
            <person name="Mereny Z."/>
            <person name="Hegedus B."/>
            <person name="Baldrian P."/>
            <person name="Stursova M."/>
            <person name="Weitz H."/>
            <person name="Taylor A."/>
            <person name="Grigoriev I.V."/>
            <person name="Nagy L.G."/>
            <person name="Martin F."/>
            <person name="Kauserud H."/>
        </authorList>
    </citation>
    <scope>NUCLEOTIDE SEQUENCE</scope>
    <source>
        <strain evidence="10">CBHHK002</strain>
    </source>
</reference>
<evidence type="ECO:0000256" key="1">
    <source>
        <dbReference type="ARBA" id="ARBA00006247"/>
    </source>
</evidence>
<dbReference type="PANTHER" id="PTHR45962:SF1">
    <property type="entry name" value="N-FATTY-ACYL-AMINO ACID SYNTHASE_HYDROLASE PM20D1"/>
    <property type="match status" value="1"/>
</dbReference>
<keyword evidence="2" id="KW-0645">Protease</keyword>
<dbReference type="AlphaFoldDB" id="A0AAD6Z4L5"/>
<dbReference type="GO" id="GO:0051603">
    <property type="term" value="P:proteolysis involved in protein catabolic process"/>
    <property type="evidence" value="ECO:0007669"/>
    <property type="project" value="TreeGrafter"/>
</dbReference>
<dbReference type="GO" id="GO:0046872">
    <property type="term" value="F:metal ion binding"/>
    <property type="evidence" value="ECO:0007669"/>
    <property type="project" value="UniProtKB-KW"/>
</dbReference>
<keyword evidence="8" id="KW-1133">Transmembrane helix</keyword>
<dbReference type="SUPFAM" id="SSF53187">
    <property type="entry name" value="Zn-dependent exopeptidases"/>
    <property type="match status" value="1"/>
</dbReference>
<dbReference type="Gene3D" id="1.10.150.900">
    <property type="match status" value="1"/>
</dbReference>
<dbReference type="InterPro" id="IPR017141">
    <property type="entry name" value="Pept_M20_carboxypep"/>
</dbReference>
<dbReference type="CDD" id="cd05674">
    <property type="entry name" value="M20_yscS"/>
    <property type="match status" value="1"/>
</dbReference>
<dbReference type="Gene3D" id="3.40.630.10">
    <property type="entry name" value="Zn peptidases"/>
    <property type="match status" value="1"/>
</dbReference>
<evidence type="ECO:0000259" key="9">
    <source>
        <dbReference type="Pfam" id="PF07687"/>
    </source>
</evidence>
<feature type="active site" description="Proton acceptor" evidence="6">
    <location>
        <position position="244"/>
    </location>
</feature>
<feature type="binding site" evidence="7">
    <location>
        <position position="562"/>
    </location>
    <ligand>
        <name>Zn(2+)</name>
        <dbReference type="ChEBI" id="CHEBI:29105"/>
        <label>1</label>
    </ligand>
</feature>
<dbReference type="InterPro" id="IPR047177">
    <property type="entry name" value="Pept_M20A"/>
</dbReference>
<evidence type="ECO:0000256" key="5">
    <source>
        <dbReference type="ARBA" id="ARBA00022833"/>
    </source>
</evidence>
<feature type="binding site" evidence="7">
    <location>
        <position position="273"/>
    </location>
    <ligand>
        <name>Zn(2+)</name>
        <dbReference type="ChEBI" id="CHEBI:29105"/>
        <label>2</label>
    </ligand>
</feature>
<evidence type="ECO:0000313" key="11">
    <source>
        <dbReference type="Proteomes" id="UP001218218"/>
    </source>
</evidence>
<evidence type="ECO:0000256" key="8">
    <source>
        <dbReference type="SAM" id="Phobius"/>
    </source>
</evidence>
<feature type="binding site" evidence="7">
    <location>
        <position position="175"/>
    </location>
    <ligand>
        <name>Zn(2+)</name>
        <dbReference type="ChEBI" id="CHEBI:29105"/>
        <label>2</label>
    </ligand>
</feature>
<keyword evidence="5 7" id="KW-0862">Zinc</keyword>
<proteinExistence type="inferred from homology"/>
<feature type="binding site" evidence="7">
    <location>
        <position position="245"/>
    </location>
    <ligand>
        <name>Zn(2+)</name>
        <dbReference type="ChEBI" id="CHEBI:29105"/>
        <label>1</label>
    </ligand>
</feature>
<dbReference type="PANTHER" id="PTHR45962">
    <property type="entry name" value="N-FATTY-ACYL-AMINO ACID SYNTHASE/HYDROLASE PM20D1"/>
    <property type="match status" value="1"/>
</dbReference>
<dbReference type="GO" id="GO:0004181">
    <property type="term" value="F:metallocarboxypeptidase activity"/>
    <property type="evidence" value="ECO:0007669"/>
    <property type="project" value="InterPro"/>
</dbReference>
<feature type="active site" evidence="6">
    <location>
        <position position="177"/>
    </location>
</feature>
<sequence>MGSKSESQADILPGGAPPPPRRARLRFVLSVVALTALLRFFFVLAPIVCHWSTNPAPHHHSAAAGVCPQESPLVPSKNGALWDELTASHATTAFRDRAVAQLSAAVQIPTETYDEMGPVGEDERWLSRGPFLEHLASAFPLVSANLPLQRVNTYGLIYTWQGSDASLKPILLMGHYDVVPVAPLSADQWTFPAYSGHFDGENIWGRGSSDDKSGVIGILTAIEVLLEKGFAPTRTVVLSFGFDEEGGGFHGAAHLGPALLERFGPDSFALIVDEGSGFTDTYGATFASPGVAEKGSVNVNIEIKTPGGHSSVPPAHTSIGMLAALIVHLEAHAPVPTLDVDTPAFAMAACLAAHAPAIPRKLRRAVLRAPKSERARKRAEKLLLEDTMFRALVGTTQAVDIVSGGVKSNALPEQALALVNHRIATQSSVNATITRDAQLVRDLAARFNLSVTAYGERLTPAADAAAAYGTLELSAPRGLEPAPVTPSDGSAYALLAATIRATFRAARSGKSKGVKEEKEEQIYVAPGLMTGNTDTRFNWELSKHIFRYGHGNLIGGGLGNIHTVNEHIKADAFVEMITFFTTLILNADEATAL</sequence>
<dbReference type="InterPro" id="IPR002933">
    <property type="entry name" value="Peptidase_M20"/>
</dbReference>
<dbReference type="PROSITE" id="PS00758">
    <property type="entry name" value="ARGE_DAPE_CPG2_1"/>
    <property type="match status" value="1"/>
</dbReference>
<dbReference type="InterPro" id="IPR011650">
    <property type="entry name" value="Peptidase_M20_dimer"/>
</dbReference>
<keyword evidence="10" id="KW-0121">Carboxypeptidase</keyword>
<gene>
    <name evidence="10" type="ORF">DFH08DRAFT_793252</name>
</gene>
<dbReference type="InterPro" id="IPR001261">
    <property type="entry name" value="ArgE/DapE_CS"/>
</dbReference>
<dbReference type="InterPro" id="IPR036264">
    <property type="entry name" value="Bact_exopeptidase_dim_dom"/>
</dbReference>
<feature type="transmembrane region" description="Helical" evidence="8">
    <location>
        <begin position="27"/>
        <end position="48"/>
    </location>
</feature>
<keyword evidence="8" id="KW-0472">Membrane</keyword>
<evidence type="ECO:0000256" key="7">
    <source>
        <dbReference type="PIRSR" id="PIRSR037217-2"/>
    </source>
</evidence>